<evidence type="ECO:0000313" key="2">
    <source>
        <dbReference type="Proteomes" id="UP001159405"/>
    </source>
</evidence>
<evidence type="ECO:0000313" key="1">
    <source>
        <dbReference type="EMBL" id="CAH3046854.1"/>
    </source>
</evidence>
<organism evidence="1 2">
    <name type="scientific">Porites lobata</name>
    <dbReference type="NCBI Taxonomy" id="104759"/>
    <lineage>
        <taxon>Eukaryota</taxon>
        <taxon>Metazoa</taxon>
        <taxon>Cnidaria</taxon>
        <taxon>Anthozoa</taxon>
        <taxon>Hexacorallia</taxon>
        <taxon>Scleractinia</taxon>
        <taxon>Fungiina</taxon>
        <taxon>Poritidae</taxon>
        <taxon>Porites</taxon>
    </lineage>
</organism>
<sequence length="206" mass="23507">MNARNIGVIFDNHFHFNAHIASTCKSSFCHLRNISYIRKCLSSNSTEILVHAFVSSKLDHCNSLLYGLPNYQIKKLQHVQNAVALLITLSRKREHITPILFNLHWLPINYHIMFKILLITYKAPNNLAPSYIRDLLIPYIPSRQLRSSSKNLLSIPHVNLRTYGARAFSVAAPTLWNTLPSDIKNSPSVSAFKNRLKTSLFKKAVL</sequence>
<gene>
    <name evidence="1" type="ORF">PLOB_00010095</name>
</gene>
<reference evidence="1 2" key="1">
    <citation type="submission" date="2022-05" db="EMBL/GenBank/DDBJ databases">
        <authorList>
            <consortium name="Genoscope - CEA"/>
            <person name="William W."/>
        </authorList>
    </citation>
    <scope>NUCLEOTIDE SEQUENCE [LARGE SCALE GENOMIC DNA]</scope>
</reference>
<protein>
    <submittedName>
        <fullName evidence="1">Uncharacterized protein</fullName>
    </submittedName>
</protein>
<comment type="caution">
    <text evidence="1">The sequence shown here is derived from an EMBL/GenBank/DDBJ whole genome shotgun (WGS) entry which is preliminary data.</text>
</comment>
<dbReference type="EMBL" id="CALNXK010000015">
    <property type="protein sequence ID" value="CAH3046854.1"/>
    <property type="molecule type" value="Genomic_DNA"/>
</dbReference>
<proteinExistence type="predicted"/>
<name>A0ABN8NCN9_9CNID</name>
<dbReference type="PANTHER" id="PTHR33332">
    <property type="entry name" value="REVERSE TRANSCRIPTASE DOMAIN-CONTAINING PROTEIN"/>
    <property type="match status" value="1"/>
</dbReference>
<accession>A0ABN8NCN9</accession>
<keyword evidence="2" id="KW-1185">Reference proteome</keyword>
<dbReference type="Proteomes" id="UP001159405">
    <property type="component" value="Unassembled WGS sequence"/>
</dbReference>